<dbReference type="PANTHER" id="PTHR43687:SF6">
    <property type="entry name" value="L-ASPARTATE SEMIALDEHYDE SULFURTRANSFERASE IRON-SULFUR SUBUNIT"/>
    <property type="match status" value="1"/>
</dbReference>
<dbReference type="Proteomes" id="UP000037175">
    <property type="component" value="Unassembled WGS sequence"/>
</dbReference>
<keyword evidence="1" id="KW-0813">Transport</keyword>
<dbReference type="Pfam" id="PF13237">
    <property type="entry name" value="Fer4_10"/>
    <property type="match status" value="1"/>
</dbReference>
<evidence type="ECO:0000256" key="4">
    <source>
        <dbReference type="ARBA" id="ARBA00022737"/>
    </source>
</evidence>
<keyword evidence="3" id="KW-0479">Metal-binding</keyword>
<dbReference type="RefSeq" id="WP_013121057.1">
    <property type="nucleotide sequence ID" value="NZ_LGTE01000003.1"/>
</dbReference>
<gene>
    <name evidence="9" type="ORF">Tfer_0705</name>
</gene>
<reference evidence="10" key="1">
    <citation type="submission" date="2015-07" db="EMBL/GenBank/DDBJ databases">
        <title>Complete Genome of Thermincola ferriacetica strain Z-0001T.</title>
        <authorList>
            <person name="Lusk B."/>
            <person name="Badalamenti J.P."/>
            <person name="Parameswaran P."/>
            <person name="Bond D.R."/>
            <person name="Torres C.I."/>
        </authorList>
    </citation>
    <scope>NUCLEOTIDE SEQUENCE [LARGE SCALE GENOMIC DNA]</scope>
    <source>
        <strain evidence="10">Z-0001</strain>
    </source>
</reference>
<keyword evidence="5" id="KW-0249">Electron transport</keyword>
<dbReference type="SUPFAM" id="SSF54862">
    <property type="entry name" value="4Fe-4S ferredoxins"/>
    <property type="match status" value="1"/>
</dbReference>
<proteinExistence type="predicted"/>
<dbReference type="GO" id="GO:0046872">
    <property type="term" value="F:metal ion binding"/>
    <property type="evidence" value="ECO:0007669"/>
    <property type="project" value="UniProtKB-KW"/>
</dbReference>
<dbReference type="PROSITE" id="PS00198">
    <property type="entry name" value="4FE4S_FER_1"/>
    <property type="match status" value="1"/>
</dbReference>
<evidence type="ECO:0000256" key="7">
    <source>
        <dbReference type="ARBA" id="ARBA00023014"/>
    </source>
</evidence>
<evidence type="ECO:0000256" key="5">
    <source>
        <dbReference type="ARBA" id="ARBA00022982"/>
    </source>
</evidence>
<dbReference type="PROSITE" id="PS51379">
    <property type="entry name" value="4FE4S_FER_2"/>
    <property type="match status" value="2"/>
</dbReference>
<evidence type="ECO:0000313" key="9">
    <source>
        <dbReference type="EMBL" id="KNZ70523.1"/>
    </source>
</evidence>
<evidence type="ECO:0000256" key="6">
    <source>
        <dbReference type="ARBA" id="ARBA00023004"/>
    </source>
</evidence>
<keyword evidence="4" id="KW-0677">Repeat</keyword>
<evidence type="ECO:0000259" key="8">
    <source>
        <dbReference type="PROSITE" id="PS51379"/>
    </source>
</evidence>
<evidence type="ECO:0000256" key="2">
    <source>
        <dbReference type="ARBA" id="ARBA00022485"/>
    </source>
</evidence>
<keyword evidence="10" id="KW-1185">Reference proteome</keyword>
<dbReference type="EMBL" id="LGTE01000003">
    <property type="protein sequence ID" value="KNZ70523.1"/>
    <property type="molecule type" value="Genomic_DNA"/>
</dbReference>
<dbReference type="InterPro" id="IPR050572">
    <property type="entry name" value="Fe-S_Ferredoxin"/>
</dbReference>
<dbReference type="Gene3D" id="3.30.70.20">
    <property type="match status" value="1"/>
</dbReference>
<keyword evidence="7" id="KW-0411">Iron-sulfur</keyword>
<keyword evidence="2" id="KW-0004">4Fe-4S</keyword>
<comment type="caution">
    <text evidence="9">The sequence shown here is derived from an EMBL/GenBank/DDBJ whole genome shotgun (WGS) entry which is preliminary data.</text>
</comment>
<name>A0A0L6W585_9FIRM</name>
<evidence type="ECO:0000256" key="1">
    <source>
        <dbReference type="ARBA" id="ARBA00022448"/>
    </source>
</evidence>
<feature type="domain" description="4Fe-4S ferredoxin-type" evidence="8">
    <location>
        <begin position="39"/>
        <end position="68"/>
    </location>
</feature>
<dbReference type="GO" id="GO:0051539">
    <property type="term" value="F:4 iron, 4 sulfur cluster binding"/>
    <property type="evidence" value="ECO:0007669"/>
    <property type="project" value="UniProtKB-KW"/>
</dbReference>
<evidence type="ECO:0000313" key="10">
    <source>
        <dbReference type="Proteomes" id="UP000037175"/>
    </source>
</evidence>
<protein>
    <submittedName>
        <fullName evidence="9">4Fe-4S ferredoxin</fullName>
    </submittedName>
</protein>
<sequence>MSLGINGVKVTIDREKCERSGGCFAKRACPVRAISYKNGKILIDGSICLGCGKCQEVCPNKAISVEVK</sequence>
<dbReference type="InterPro" id="IPR017900">
    <property type="entry name" value="4Fe4S_Fe_S_CS"/>
</dbReference>
<evidence type="ECO:0000256" key="3">
    <source>
        <dbReference type="ARBA" id="ARBA00022723"/>
    </source>
</evidence>
<organism evidence="9 10">
    <name type="scientific">Thermincola ferriacetica</name>
    <dbReference type="NCBI Taxonomy" id="281456"/>
    <lineage>
        <taxon>Bacteria</taxon>
        <taxon>Bacillati</taxon>
        <taxon>Bacillota</taxon>
        <taxon>Clostridia</taxon>
        <taxon>Eubacteriales</taxon>
        <taxon>Thermincolaceae</taxon>
        <taxon>Thermincola</taxon>
    </lineage>
</organism>
<keyword evidence="6" id="KW-0408">Iron</keyword>
<dbReference type="PANTHER" id="PTHR43687">
    <property type="entry name" value="ADENYLYLSULFATE REDUCTASE, BETA SUBUNIT"/>
    <property type="match status" value="1"/>
</dbReference>
<feature type="domain" description="4Fe-4S ferredoxin-type" evidence="8">
    <location>
        <begin position="8"/>
        <end position="38"/>
    </location>
</feature>
<accession>A0A0L6W585</accession>
<dbReference type="AlphaFoldDB" id="A0A0L6W585"/>
<dbReference type="InterPro" id="IPR017896">
    <property type="entry name" value="4Fe4S_Fe-S-bd"/>
</dbReference>